<reference evidence="1" key="1">
    <citation type="journal article" date="2016" name="Front. Microbiol.">
        <title>Genome Sequence of the Piezophilic, Mesophilic Sulfate-Reducing Bacterium Desulfovibrio indicus J2T.</title>
        <authorList>
            <person name="Cao J."/>
            <person name="Maignien L."/>
            <person name="Shao Z."/>
            <person name="Alain K."/>
            <person name="Jebbar M."/>
        </authorList>
    </citation>
    <scope>NUCLEOTIDE SEQUENCE</scope>
    <source>
        <strain evidence="1">DSM 16372</strain>
    </source>
</reference>
<proteinExistence type="predicted"/>
<gene>
    <name evidence="1" type="ORF">BHAOGJBA_4703</name>
</gene>
<keyword evidence="2" id="KW-1185">Reference proteome</keyword>
<evidence type="ECO:0000313" key="2">
    <source>
        <dbReference type="Proteomes" id="UP001055247"/>
    </source>
</evidence>
<accession>A0AAV4ZUB6</accession>
<evidence type="ECO:0000313" key="1">
    <source>
        <dbReference type="EMBL" id="GJD91155.1"/>
    </source>
</evidence>
<name>A0AAV4ZUB6_9HYPH</name>
<reference evidence="1" key="2">
    <citation type="submission" date="2021-08" db="EMBL/GenBank/DDBJ databases">
        <authorList>
            <person name="Tani A."/>
            <person name="Ola A."/>
            <person name="Ogura Y."/>
            <person name="Katsura K."/>
            <person name="Hayashi T."/>
        </authorList>
    </citation>
    <scope>NUCLEOTIDE SEQUENCE</scope>
    <source>
        <strain evidence="1">DSM 16372</strain>
    </source>
</reference>
<dbReference type="RefSeq" id="WP_238231331.1">
    <property type="nucleotide sequence ID" value="NZ_BPQO01000024.1"/>
</dbReference>
<dbReference type="AlphaFoldDB" id="A0AAV4ZUB6"/>
<dbReference type="Proteomes" id="UP001055247">
    <property type="component" value="Unassembled WGS sequence"/>
</dbReference>
<protein>
    <submittedName>
        <fullName evidence="1">Uncharacterized protein</fullName>
    </submittedName>
</protein>
<comment type="caution">
    <text evidence="1">The sequence shown here is derived from an EMBL/GenBank/DDBJ whole genome shotgun (WGS) entry which is preliminary data.</text>
</comment>
<dbReference type="EMBL" id="BPQO01000024">
    <property type="protein sequence ID" value="GJD91155.1"/>
    <property type="molecule type" value="Genomic_DNA"/>
</dbReference>
<sequence>MRRQTSTTPYVPHRYIDELPDTAFANFGVWRDRLERGDREPHALAIEAGANVFVPHPDTGASLPEILAPSDLFETLAAGIEKLDFYSRREAIVAIFGSLAERDVGDIIRECVEEPDMPELFRDLQGRIIDRIESGHWNDADLGWIKLRAAEQVTDDDFLHMLPFDGGKEGDVRELARKVVRGRKDHVCHGTGLVIPAGEPHLLLRELIDGEFYATRHGRVSAWFEVYAEAPELAEMLKRDERPLAAAA</sequence>
<organism evidence="1 2">
    <name type="scientific">Methylobacterium hispanicum</name>
    <dbReference type="NCBI Taxonomy" id="270350"/>
    <lineage>
        <taxon>Bacteria</taxon>
        <taxon>Pseudomonadati</taxon>
        <taxon>Pseudomonadota</taxon>
        <taxon>Alphaproteobacteria</taxon>
        <taxon>Hyphomicrobiales</taxon>
        <taxon>Methylobacteriaceae</taxon>
        <taxon>Methylobacterium</taxon>
    </lineage>
</organism>